<feature type="compositionally biased region" description="Basic and acidic residues" evidence="2">
    <location>
        <begin position="104"/>
        <end position="117"/>
    </location>
</feature>
<dbReference type="Proteomes" id="UP000504610">
    <property type="component" value="Chromosome 4"/>
</dbReference>
<accession>A0A9W3DJ65</accession>
<dbReference type="RefSeq" id="XP_056863827.1">
    <property type="nucleotide sequence ID" value="XM_057007847.1"/>
</dbReference>
<name>A0A9W3DJ65_RAPSA</name>
<feature type="compositionally biased region" description="Acidic residues" evidence="2">
    <location>
        <begin position="156"/>
        <end position="166"/>
    </location>
</feature>
<feature type="compositionally biased region" description="Basic residues" evidence="2">
    <location>
        <begin position="93"/>
        <end position="103"/>
    </location>
</feature>
<keyword evidence="3" id="KW-1185">Reference proteome</keyword>
<feature type="compositionally biased region" description="Basic and acidic residues" evidence="2">
    <location>
        <begin position="169"/>
        <end position="179"/>
    </location>
</feature>
<feature type="compositionally biased region" description="Basic and acidic residues" evidence="2">
    <location>
        <begin position="58"/>
        <end position="67"/>
    </location>
</feature>
<gene>
    <name evidence="4" type="primary">LOC130511051</name>
</gene>
<reference evidence="3" key="1">
    <citation type="journal article" date="2019" name="Database">
        <title>The radish genome database (RadishGD): an integrated information resource for radish genomics.</title>
        <authorList>
            <person name="Yu H.J."/>
            <person name="Baek S."/>
            <person name="Lee Y.J."/>
            <person name="Cho A."/>
            <person name="Mun J.H."/>
        </authorList>
    </citation>
    <scope>NUCLEOTIDE SEQUENCE [LARGE SCALE GENOMIC DNA]</scope>
    <source>
        <strain evidence="3">cv. WK10039</strain>
    </source>
</reference>
<organism evidence="3 4">
    <name type="scientific">Raphanus sativus</name>
    <name type="common">Radish</name>
    <name type="synonym">Raphanus raphanistrum var. sativus</name>
    <dbReference type="NCBI Taxonomy" id="3726"/>
    <lineage>
        <taxon>Eukaryota</taxon>
        <taxon>Viridiplantae</taxon>
        <taxon>Streptophyta</taxon>
        <taxon>Embryophyta</taxon>
        <taxon>Tracheophyta</taxon>
        <taxon>Spermatophyta</taxon>
        <taxon>Magnoliopsida</taxon>
        <taxon>eudicotyledons</taxon>
        <taxon>Gunneridae</taxon>
        <taxon>Pentapetalae</taxon>
        <taxon>rosids</taxon>
        <taxon>malvids</taxon>
        <taxon>Brassicales</taxon>
        <taxon>Brassicaceae</taxon>
        <taxon>Brassiceae</taxon>
        <taxon>Raphanus</taxon>
    </lineage>
</organism>
<feature type="region of interest" description="Disordered" evidence="2">
    <location>
        <begin position="536"/>
        <end position="597"/>
    </location>
</feature>
<keyword evidence="1" id="KW-0175">Coiled coil</keyword>
<feature type="coiled-coil region" evidence="1">
    <location>
        <begin position="349"/>
        <end position="376"/>
    </location>
</feature>
<reference evidence="4" key="2">
    <citation type="submission" date="2025-08" db="UniProtKB">
        <authorList>
            <consortium name="RefSeq"/>
        </authorList>
    </citation>
    <scope>IDENTIFICATION</scope>
    <source>
        <tissue evidence="4">Leaf</tissue>
    </source>
</reference>
<sequence length="597" mass="65307">MKQTPDLSAILKGQLKLLSKRKSASVVDGEPADVVSDDPPPSATPGATEDSSAAAGTETREEGKGDSPEDMQGSVRAEGERSEAPDGAVQQKSSKKKKGKKRSREASSKKETEDSNASREGPAEASANDPSEEHPKKQRKKPTEAEQSSCRQVDPLTEDATLDDAVDGFARDEREREEFTPVPGASISKYEKASGKRAVKSRSAPSLSEGADGSFAARRSQMNFPDVVDFSYNGDTLLISNPMKCAELTRQVRGGPVALPPVENLFFKEDYVEAAHARKVSEGVTNRMVEKYETELRRTQAQLGVSENSARAAEAEVARVRRMHEIATAKAVEDKEILRVKFENLKTKLLNSRSAVKILTREKASLEKERDAVVDKLISERKRLRDSRVYEVTLERARVETAMAVKAQRRFDNIRDYSVRRDEFEEAHNLFGQASGTRKSLEAAKDEGFDVGQELIDLYKTQEELYKAKMDELWIGDIPESDLSLSPLVLPSTFVSQEVLAGLDKYGTNDSFLDPGTVVRMQSPDDSFDIMMKERSKGPGVAEQGKNEEPIAVQETPAGKEEAKNGEEASVSVGPSVAIADLAGPQDLAGHGKDPAC</sequence>
<feature type="compositionally biased region" description="Basic and acidic residues" evidence="2">
    <location>
        <begin position="558"/>
        <end position="567"/>
    </location>
</feature>
<evidence type="ECO:0000256" key="1">
    <source>
        <dbReference type="SAM" id="Coils"/>
    </source>
</evidence>
<proteinExistence type="predicted"/>
<dbReference type="AlphaFoldDB" id="A0A9W3DJ65"/>
<protein>
    <submittedName>
        <fullName evidence="4">Meiosis-specific protein ASY2-like isoform X2</fullName>
    </submittedName>
</protein>
<dbReference type="GeneID" id="130511051"/>
<evidence type="ECO:0000313" key="4">
    <source>
        <dbReference type="RefSeq" id="XP_056863827.1"/>
    </source>
</evidence>
<feature type="coiled-coil region" evidence="1">
    <location>
        <begin position="289"/>
        <end position="316"/>
    </location>
</feature>
<evidence type="ECO:0000256" key="2">
    <source>
        <dbReference type="SAM" id="MobiDB-lite"/>
    </source>
</evidence>
<feature type="region of interest" description="Disordered" evidence="2">
    <location>
        <begin position="19"/>
        <end position="212"/>
    </location>
</feature>
<evidence type="ECO:0000313" key="3">
    <source>
        <dbReference type="Proteomes" id="UP000504610"/>
    </source>
</evidence>